<reference evidence="1 2" key="1">
    <citation type="submission" date="2019-05" db="EMBL/GenBank/DDBJ databases">
        <title>Mikania micrantha, genome provides insights into the molecular mechanism of rapid growth.</title>
        <authorList>
            <person name="Liu B."/>
        </authorList>
    </citation>
    <scope>NUCLEOTIDE SEQUENCE [LARGE SCALE GENOMIC DNA]</scope>
    <source>
        <strain evidence="1">NLD-2019</strain>
        <tissue evidence="1">Leaf</tissue>
    </source>
</reference>
<dbReference type="EMBL" id="SZYD01000012">
    <property type="protein sequence ID" value="KAD4585659.1"/>
    <property type="molecule type" value="Genomic_DNA"/>
</dbReference>
<name>A0A5N6NDY5_9ASTR</name>
<dbReference type="AlphaFoldDB" id="A0A5N6NDY5"/>
<accession>A0A5N6NDY5</accession>
<evidence type="ECO:0000313" key="2">
    <source>
        <dbReference type="Proteomes" id="UP000326396"/>
    </source>
</evidence>
<dbReference type="OrthoDB" id="1734008at2759"/>
<gene>
    <name evidence="1" type="ORF">E3N88_23260</name>
</gene>
<comment type="caution">
    <text evidence="1">The sequence shown here is derived from an EMBL/GenBank/DDBJ whole genome shotgun (WGS) entry which is preliminary data.</text>
</comment>
<protein>
    <submittedName>
        <fullName evidence="1">Uncharacterized protein</fullName>
    </submittedName>
</protein>
<evidence type="ECO:0000313" key="1">
    <source>
        <dbReference type="EMBL" id="KAD4585659.1"/>
    </source>
</evidence>
<proteinExistence type="predicted"/>
<sequence>MRGTQIIFLNRVMTYKLVEVLHPKRLDMEVDDFHHDYKYENMDDTVHTNNRFDAEMIDHDNLQQQIQHTNNKKATGAPKKVESHTQKAGIWKMVSNERILVLFNKFGKPVGDEGKELVQYLGTLVRMPGNVSIEYSDCRKVPMQQKEDMCSLVKADMTGSFKISGLCDNGGSGIVVNCGVDRI</sequence>
<keyword evidence="2" id="KW-1185">Reference proteome</keyword>
<organism evidence="1 2">
    <name type="scientific">Mikania micrantha</name>
    <name type="common">bitter vine</name>
    <dbReference type="NCBI Taxonomy" id="192012"/>
    <lineage>
        <taxon>Eukaryota</taxon>
        <taxon>Viridiplantae</taxon>
        <taxon>Streptophyta</taxon>
        <taxon>Embryophyta</taxon>
        <taxon>Tracheophyta</taxon>
        <taxon>Spermatophyta</taxon>
        <taxon>Magnoliopsida</taxon>
        <taxon>eudicotyledons</taxon>
        <taxon>Gunneridae</taxon>
        <taxon>Pentapetalae</taxon>
        <taxon>asterids</taxon>
        <taxon>campanulids</taxon>
        <taxon>Asterales</taxon>
        <taxon>Asteraceae</taxon>
        <taxon>Asteroideae</taxon>
        <taxon>Heliantheae alliance</taxon>
        <taxon>Eupatorieae</taxon>
        <taxon>Mikania</taxon>
    </lineage>
</organism>
<dbReference type="Proteomes" id="UP000326396">
    <property type="component" value="Linkage Group LG2"/>
</dbReference>